<feature type="compositionally biased region" description="Polar residues" evidence="1">
    <location>
        <begin position="19"/>
        <end position="28"/>
    </location>
</feature>
<dbReference type="InterPro" id="IPR029316">
    <property type="entry name" value="RFXAP_RFXANK-bd"/>
</dbReference>
<dbReference type="InterPro" id="IPR038308">
    <property type="entry name" value="RFXAP_C_sf"/>
</dbReference>
<dbReference type="RefSeq" id="XP_038056119.1">
    <property type="nucleotide sequence ID" value="XM_038200191.1"/>
</dbReference>
<proteinExistence type="predicted"/>
<dbReference type="GO" id="GO:0005634">
    <property type="term" value="C:nucleus"/>
    <property type="evidence" value="ECO:0007669"/>
    <property type="project" value="TreeGrafter"/>
</dbReference>
<sequence length="207" mass="23414">MSSSQCSSQDGSAADSQTELDNQSSAEKATSPMLIKHDSSSHQRAESSSSLSSSSSTSSTCSKEDKVEMTCTVKGCEKSAYKSRRYQLLPWKCKYHRNKTYKETYKRRKAMANQDPFSMEVKTTGHEPPGDRLGGAANRHRQGEQGSMLEQVLNEKKMALMQSPIVLEFLQKQQQKKHQQHKHQQHKHQQKSWGLQQVRGYGPASHR</sequence>
<keyword evidence="4" id="KW-1185">Reference proteome</keyword>
<evidence type="ECO:0000313" key="3">
    <source>
        <dbReference type="EnsemblMetazoa" id="XP_038056119.1"/>
    </source>
</evidence>
<dbReference type="OMA" id="MRCKKCS"/>
<evidence type="ECO:0000313" key="4">
    <source>
        <dbReference type="Proteomes" id="UP000887568"/>
    </source>
</evidence>
<dbReference type="Pfam" id="PF15289">
    <property type="entry name" value="RFXA_RFXANK_bdg"/>
    <property type="match status" value="1"/>
</dbReference>
<feature type="compositionally biased region" description="Basic and acidic residues" evidence="1">
    <location>
        <begin position="35"/>
        <end position="45"/>
    </location>
</feature>
<evidence type="ECO:0000256" key="1">
    <source>
        <dbReference type="SAM" id="MobiDB-lite"/>
    </source>
</evidence>
<dbReference type="EnsemblMetazoa" id="XM_038200191.1">
    <property type="protein sequence ID" value="XP_038056119.1"/>
    <property type="gene ID" value="LOC119728116"/>
</dbReference>
<feature type="region of interest" description="Disordered" evidence="1">
    <location>
        <begin position="171"/>
        <end position="207"/>
    </location>
</feature>
<dbReference type="PANTHER" id="PTHR15110">
    <property type="entry name" value="REGULATORY FACTOR X-ASSOCIATED PROTEIN"/>
    <property type="match status" value="1"/>
</dbReference>
<feature type="region of interest" description="Disordered" evidence="1">
    <location>
        <begin position="1"/>
        <end position="68"/>
    </location>
</feature>
<reference evidence="3" key="1">
    <citation type="submission" date="2022-11" db="UniProtKB">
        <authorList>
            <consortium name="EnsemblMetazoa"/>
        </authorList>
    </citation>
    <scope>IDENTIFICATION</scope>
</reference>
<dbReference type="OrthoDB" id="10065946at2759"/>
<feature type="compositionally biased region" description="Low complexity" evidence="1">
    <location>
        <begin position="46"/>
        <end position="61"/>
    </location>
</feature>
<evidence type="ECO:0000259" key="2">
    <source>
        <dbReference type="Pfam" id="PF15289"/>
    </source>
</evidence>
<feature type="compositionally biased region" description="Low complexity" evidence="1">
    <location>
        <begin position="1"/>
        <end position="17"/>
    </location>
</feature>
<dbReference type="PANTHER" id="PTHR15110:SF2">
    <property type="entry name" value="REGULATORY FACTOR X-ASSOCIATED PROTEIN"/>
    <property type="match status" value="1"/>
</dbReference>
<feature type="compositionally biased region" description="Basic residues" evidence="1">
    <location>
        <begin position="174"/>
        <end position="190"/>
    </location>
</feature>
<protein>
    <recommendedName>
        <fullName evidence="2">Regulatory factor X-associated protein RFXANK-binding domain-containing protein</fullName>
    </recommendedName>
</protein>
<organism evidence="3 4">
    <name type="scientific">Patiria miniata</name>
    <name type="common">Bat star</name>
    <name type="synonym">Asterina miniata</name>
    <dbReference type="NCBI Taxonomy" id="46514"/>
    <lineage>
        <taxon>Eukaryota</taxon>
        <taxon>Metazoa</taxon>
        <taxon>Echinodermata</taxon>
        <taxon>Eleutherozoa</taxon>
        <taxon>Asterozoa</taxon>
        <taxon>Asteroidea</taxon>
        <taxon>Valvatacea</taxon>
        <taxon>Valvatida</taxon>
        <taxon>Asterinidae</taxon>
        <taxon>Patiria</taxon>
    </lineage>
</organism>
<dbReference type="GeneID" id="119728116"/>
<dbReference type="GO" id="GO:0006357">
    <property type="term" value="P:regulation of transcription by RNA polymerase II"/>
    <property type="evidence" value="ECO:0007669"/>
    <property type="project" value="TreeGrafter"/>
</dbReference>
<dbReference type="Gene3D" id="6.10.290.30">
    <property type="entry name" value="Regulatory factor X-associated C-terminal binding domain"/>
    <property type="match status" value="1"/>
</dbReference>
<feature type="domain" description="Regulatory factor X-associated protein RFXANK-binding" evidence="2">
    <location>
        <begin position="70"/>
        <end position="188"/>
    </location>
</feature>
<accession>A0A913ZX74</accession>
<dbReference type="AlphaFoldDB" id="A0A913ZX74"/>
<dbReference type="Proteomes" id="UP000887568">
    <property type="component" value="Unplaced"/>
</dbReference>
<name>A0A913ZX74_PATMI</name>